<evidence type="ECO:0000313" key="1">
    <source>
        <dbReference type="EMBL" id="MFL0167518.1"/>
    </source>
</evidence>
<evidence type="ECO:0008006" key="3">
    <source>
        <dbReference type="Google" id="ProtNLM"/>
    </source>
</evidence>
<name>A0ABW8S9I3_9CLOT</name>
<protein>
    <recommendedName>
        <fullName evidence="3">Transposase</fullName>
    </recommendedName>
</protein>
<dbReference type="Proteomes" id="UP001623600">
    <property type="component" value="Unassembled WGS sequence"/>
</dbReference>
<organism evidence="1 2">
    <name type="scientific">Candidatus Clostridium helianthi</name>
    <dbReference type="NCBI Taxonomy" id="3381660"/>
    <lineage>
        <taxon>Bacteria</taxon>
        <taxon>Bacillati</taxon>
        <taxon>Bacillota</taxon>
        <taxon>Clostridia</taxon>
        <taxon>Eubacteriales</taxon>
        <taxon>Clostridiaceae</taxon>
        <taxon>Clostridium</taxon>
    </lineage>
</organism>
<sequence>MLSNLGRTLDKMERKAVEKGKIEVAKNLLKMELTVDQVSIGTGISKEKVEKLRKEVIM</sequence>
<dbReference type="EMBL" id="JBJIAB010000035">
    <property type="protein sequence ID" value="MFL0167518.1"/>
    <property type="molecule type" value="Genomic_DNA"/>
</dbReference>
<keyword evidence="2" id="KW-1185">Reference proteome</keyword>
<evidence type="ECO:0000313" key="2">
    <source>
        <dbReference type="Proteomes" id="UP001623600"/>
    </source>
</evidence>
<accession>A0ABW8S9I3</accession>
<comment type="caution">
    <text evidence="1">The sequence shown here is derived from an EMBL/GenBank/DDBJ whole genome shotgun (WGS) entry which is preliminary data.</text>
</comment>
<dbReference type="RefSeq" id="WP_406762305.1">
    <property type="nucleotide sequence ID" value="NZ_JBJIAB010000035.1"/>
</dbReference>
<proteinExistence type="predicted"/>
<reference evidence="1 2" key="1">
    <citation type="submission" date="2024-11" db="EMBL/GenBank/DDBJ databases">
        <authorList>
            <person name="Heng Y.C."/>
            <person name="Lim A.C.H."/>
            <person name="Lee J.K.Y."/>
            <person name="Kittelmann S."/>
        </authorList>
    </citation>
    <scope>NUCLEOTIDE SEQUENCE [LARGE SCALE GENOMIC DNA]</scope>
    <source>
        <strain evidence="1 2">WILCCON 0112</strain>
    </source>
</reference>
<gene>
    <name evidence="1" type="ORF">ACJDTP_20830</name>
</gene>